<dbReference type="Gene3D" id="3.40.50.12610">
    <property type="match status" value="1"/>
</dbReference>
<feature type="transmembrane region" description="Helical" evidence="21">
    <location>
        <begin position="120"/>
        <end position="139"/>
    </location>
</feature>
<dbReference type="InterPro" id="IPR003674">
    <property type="entry name" value="Oligo_trans_STT3"/>
</dbReference>
<feature type="transmembrane region" description="Helical" evidence="21">
    <location>
        <begin position="88"/>
        <end position="108"/>
    </location>
</feature>
<evidence type="ECO:0000256" key="3">
    <source>
        <dbReference type="ARBA" id="ARBA00004477"/>
    </source>
</evidence>
<feature type="transmembrane region" description="Helical" evidence="21">
    <location>
        <begin position="175"/>
        <end position="192"/>
    </location>
</feature>
<evidence type="ECO:0000256" key="16">
    <source>
        <dbReference type="ARBA" id="ARBA00023211"/>
    </source>
</evidence>
<dbReference type="GO" id="GO:0018279">
    <property type="term" value="P:protein N-linked glycosylation via asparagine"/>
    <property type="evidence" value="ECO:0007669"/>
    <property type="project" value="TreeGrafter"/>
</dbReference>
<feature type="transmembrane region" description="Helical" evidence="21">
    <location>
        <begin position="273"/>
        <end position="291"/>
    </location>
</feature>
<keyword evidence="10" id="KW-0479">Metal-binding</keyword>
<keyword evidence="11" id="KW-0256">Endoplasmic reticulum</keyword>
<dbReference type="HOGENOM" id="CLU_009279_1_0_1"/>
<dbReference type="GO" id="GO:0043687">
    <property type="term" value="P:post-translational protein modification"/>
    <property type="evidence" value="ECO:0007669"/>
    <property type="project" value="TreeGrafter"/>
</dbReference>
<dbReference type="STRING" id="933084.A0A067Q4A4"/>
<dbReference type="EMBL" id="KL197712">
    <property type="protein sequence ID" value="KDQ61829.1"/>
    <property type="molecule type" value="Genomic_DNA"/>
</dbReference>
<gene>
    <name evidence="24" type="ORF">JAAARDRAFT_123612</name>
</gene>
<evidence type="ECO:0000256" key="5">
    <source>
        <dbReference type="ARBA" id="ARBA00010810"/>
    </source>
</evidence>
<dbReference type="Pfam" id="PF02516">
    <property type="entry name" value="STT3"/>
    <property type="match status" value="1"/>
</dbReference>
<evidence type="ECO:0000256" key="20">
    <source>
        <dbReference type="SAM" id="MobiDB-lite"/>
    </source>
</evidence>
<evidence type="ECO:0000256" key="11">
    <source>
        <dbReference type="ARBA" id="ARBA00022824"/>
    </source>
</evidence>
<comment type="subcellular location">
    <subcellularLocation>
        <location evidence="3">Endoplasmic reticulum membrane</location>
        <topology evidence="3">Multi-pass membrane protein</topology>
    </subcellularLocation>
</comment>
<evidence type="ECO:0000256" key="18">
    <source>
        <dbReference type="ARBA" id="ARBA00059243"/>
    </source>
</evidence>
<evidence type="ECO:0000256" key="1">
    <source>
        <dbReference type="ARBA" id="ARBA00001936"/>
    </source>
</evidence>
<keyword evidence="8 24" id="KW-0808">Transferase</keyword>
<comment type="similarity">
    <text evidence="5">Belongs to the STT3 family.</text>
</comment>
<dbReference type="FunFam" id="3.40.50.12610:FF:000001">
    <property type="entry name" value="Dolichyl-diphosphooligosaccharide--protein glycosyltransferase subunit STT3B"/>
    <property type="match status" value="1"/>
</dbReference>
<feature type="domain" description="Oligosaccharyl transferase STT3 N-terminal" evidence="22">
    <location>
        <begin position="23"/>
        <end position="439"/>
    </location>
</feature>
<keyword evidence="25" id="KW-1185">Reference proteome</keyword>
<keyword evidence="9 21" id="KW-0812">Transmembrane</keyword>
<feature type="transmembrane region" description="Helical" evidence="21">
    <location>
        <begin position="145"/>
        <end position="163"/>
    </location>
</feature>
<dbReference type="GO" id="GO:0008250">
    <property type="term" value="C:oligosaccharyltransferase complex"/>
    <property type="evidence" value="ECO:0007669"/>
    <property type="project" value="UniProtKB-ARBA"/>
</dbReference>
<feature type="transmembrane region" description="Helical" evidence="21">
    <location>
        <begin position="409"/>
        <end position="430"/>
    </location>
</feature>
<reference evidence="25" key="1">
    <citation type="journal article" date="2014" name="Proc. Natl. Acad. Sci. U.S.A.">
        <title>Extensive sampling of basidiomycete genomes demonstrates inadequacy of the white-rot/brown-rot paradigm for wood decay fungi.</title>
        <authorList>
            <person name="Riley R."/>
            <person name="Salamov A.A."/>
            <person name="Brown D.W."/>
            <person name="Nagy L.G."/>
            <person name="Floudas D."/>
            <person name="Held B.W."/>
            <person name="Levasseur A."/>
            <person name="Lombard V."/>
            <person name="Morin E."/>
            <person name="Otillar R."/>
            <person name="Lindquist E.A."/>
            <person name="Sun H."/>
            <person name="LaButti K.M."/>
            <person name="Schmutz J."/>
            <person name="Jabbour D."/>
            <person name="Luo H."/>
            <person name="Baker S.E."/>
            <person name="Pisabarro A.G."/>
            <person name="Walton J.D."/>
            <person name="Blanchette R.A."/>
            <person name="Henrissat B."/>
            <person name="Martin F."/>
            <person name="Cullen D."/>
            <person name="Hibbett D.S."/>
            <person name="Grigoriev I.V."/>
        </authorList>
    </citation>
    <scope>NUCLEOTIDE SEQUENCE [LARGE SCALE GENOMIC DNA]</scope>
    <source>
        <strain evidence="25">MUCL 33604</strain>
    </source>
</reference>
<comment type="catalytic activity">
    <reaction evidence="17">
        <text>a di-trans,poly-cis-dolichyl diphosphooligosaccharide + L-asparaginyl-[protein] = N(4)-(oligosaccharide-(1-&gt;4)-N-acetyl-beta-D-glucosaminyl-(1-&gt;4)-N-acetyl-beta-D-glucosaminyl)-L-asparaginyl-[protein] + a di-trans,poly-cis-dolichyl diphosphate + H(+)</text>
        <dbReference type="Rhea" id="RHEA:22980"/>
        <dbReference type="Rhea" id="RHEA-COMP:12804"/>
        <dbReference type="Rhea" id="RHEA-COMP:12805"/>
        <dbReference type="Rhea" id="RHEA-COMP:19506"/>
        <dbReference type="Rhea" id="RHEA-COMP:19509"/>
        <dbReference type="ChEBI" id="CHEBI:15378"/>
        <dbReference type="ChEBI" id="CHEBI:50347"/>
        <dbReference type="ChEBI" id="CHEBI:57497"/>
        <dbReference type="ChEBI" id="CHEBI:57570"/>
        <dbReference type="ChEBI" id="CHEBI:132529"/>
        <dbReference type="EC" id="2.4.99.18"/>
    </reaction>
</comment>
<evidence type="ECO:0000313" key="25">
    <source>
        <dbReference type="Proteomes" id="UP000027265"/>
    </source>
</evidence>
<feature type="region of interest" description="Disordered" evidence="20">
    <location>
        <begin position="456"/>
        <end position="499"/>
    </location>
</feature>
<feature type="transmembrane region" description="Helical" evidence="21">
    <location>
        <begin position="241"/>
        <end position="261"/>
    </location>
</feature>
<feature type="transmembrane region" description="Helical" evidence="21">
    <location>
        <begin position="369"/>
        <end position="388"/>
    </location>
</feature>
<dbReference type="PANTHER" id="PTHR13872:SF1">
    <property type="entry name" value="DOLICHYL-DIPHOSPHOOLIGOSACCHARIDE--PROTEIN GLYCOSYLTRANSFERASE SUBUNIT STT3B"/>
    <property type="match status" value="1"/>
</dbReference>
<keyword evidence="15" id="KW-0325">Glycoprotein</keyword>
<evidence type="ECO:0000256" key="21">
    <source>
        <dbReference type="SAM" id="Phobius"/>
    </source>
</evidence>
<comment type="cofactor">
    <cofactor evidence="2">
        <name>Mg(2+)</name>
        <dbReference type="ChEBI" id="CHEBI:18420"/>
    </cofactor>
</comment>
<comment type="pathway">
    <text evidence="4">Protein modification; protein glycosylation.</text>
</comment>
<keyword evidence="16" id="KW-0464">Manganese</keyword>
<keyword evidence="13 21" id="KW-1133">Transmembrane helix</keyword>
<evidence type="ECO:0000256" key="15">
    <source>
        <dbReference type="ARBA" id="ARBA00023180"/>
    </source>
</evidence>
<dbReference type="Proteomes" id="UP000027265">
    <property type="component" value="Unassembled WGS sequence"/>
</dbReference>
<evidence type="ECO:0000256" key="10">
    <source>
        <dbReference type="ARBA" id="ARBA00022723"/>
    </source>
</evidence>
<keyword evidence="7" id="KW-0328">Glycosyltransferase</keyword>
<evidence type="ECO:0000313" key="24">
    <source>
        <dbReference type="EMBL" id="KDQ61829.1"/>
    </source>
</evidence>
<keyword evidence="14 21" id="KW-0472">Membrane</keyword>
<dbReference type="GO" id="GO:0004579">
    <property type="term" value="F:dolichyl-diphosphooligosaccharide-protein glycotransferase activity"/>
    <property type="evidence" value="ECO:0007669"/>
    <property type="project" value="UniProtKB-EC"/>
</dbReference>
<evidence type="ECO:0000259" key="22">
    <source>
        <dbReference type="Pfam" id="PF02516"/>
    </source>
</evidence>
<organism evidence="24 25">
    <name type="scientific">Jaapia argillacea MUCL 33604</name>
    <dbReference type="NCBI Taxonomy" id="933084"/>
    <lineage>
        <taxon>Eukaryota</taxon>
        <taxon>Fungi</taxon>
        <taxon>Dikarya</taxon>
        <taxon>Basidiomycota</taxon>
        <taxon>Agaricomycotina</taxon>
        <taxon>Agaricomycetes</taxon>
        <taxon>Agaricomycetidae</taxon>
        <taxon>Jaapiales</taxon>
        <taxon>Jaapiaceae</taxon>
        <taxon>Jaapia</taxon>
    </lineage>
</organism>
<evidence type="ECO:0000256" key="9">
    <source>
        <dbReference type="ARBA" id="ARBA00022692"/>
    </source>
</evidence>
<dbReference type="InterPro" id="IPR048999">
    <property type="entry name" value="STT3-PglB_core"/>
</dbReference>
<evidence type="ECO:0000256" key="13">
    <source>
        <dbReference type="ARBA" id="ARBA00022989"/>
    </source>
</evidence>
<dbReference type="InterPro" id="IPR048307">
    <property type="entry name" value="STT3_N"/>
</dbReference>
<dbReference type="FunCoup" id="A0A067Q4A4">
    <property type="interactions" value="672"/>
</dbReference>
<keyword evidence="12" id="KW-0460">Magnesium</keyword>
<evidence type="ECO:0000256" key="8">
    <source>
        <dbReference type="ARBA" id="ARBA00022679"/>
    </source>
</evidence>
<feature type="domain" description="STT3/PglB/AglB core" evidence="23">
    <location>
        <begin position="611"/>
        <end position="661"/>
    </location>
</feature>
<evidence type="ECO:0000256" key="17">
    <source>
        <dbReference type="ARBA" id="ARBA00048829"/>
    </source>
</evidence>
<name>A0A067Q4A4_9AGAM</name>
<protein>
    <recommendedName>
        <fullName evidence="19">Dolichyl-diphosphooligosaccharide--protein glycosyltransferase subunit STT3</fullName>
        <ecNumber evidence="6">2.4.99.18</ecNumber>
    </recommendedName>
</protein>
<evidence type="ECO:0000259" key="23">
    <source>
        <dbReference type="Pfam" id="PF21436"/>
    </source>
</evidence>
<evidence type="ECO:0000256" key="2">
    <source>
        <dbReference type="ARBA" id="ARBA00001946"/>
    </source>
</evidence>
<comment type="cofactor">
    <cofactor evidence="1">
        <name>Mn(2+)</name>
        <dbReference type="ChEBI" id="CHEBI:29035"/>
    </cofactor>
</comment>
<feature type="transmembrane region" description="Helical" evidence="21">
    <location>
        <begin position="303"/>
        <end position="324"/>
    </location>
</feature>
<dbReference type="Pfam" id="PF21436">
    <property type="entry name" value="STT3-PglB_core"/>
    <property type="match status" value="1"/>
</dbReference>
<feature type="compositionally biased region" description="Low complexity" evidence="20">
    <location>
        <begin position="471"/>
        <end position="499"/>
    </location>
</feature>
<evidence type="ECO:0000256" key="14">
    <source>
        <dbReference type="ARBA" id="ARBA00023136"/>
    </source>
</evidence>
<dbReference type="GO" id="GO:0046872">
    <property type="term" value="F:metal ion binding"/>
    <property type="evidence" value="ECO:0007669"/>
    <property type="project" value="UniProtKB-KW"/>
</dbReference>
<feature type="transmembrane region" description="Helical" evidence="21">
    <location>
        <begin position="21"/>
        <end position="44"/>
    </location>
</feature>
<feature type="compositionally biased region" description="Basic residues" evidence="20">
    <location>
        <begin position="820"/>
        <end position="836"/>
    </location>
</feature>
<evidence type="ECO:0000256" key="4">
    <source>
        <dbReference type="ARBA" id="ARBA00004922"/>
    </source>
</evidence>
<dbReference type="EC" id="2.4.99.18" evidence="6"/>
<sequence>MTAAYSLPQDISPSFITNTASLLRIVALALISAAAIASRLFAVINFESIIHEFDPWFNYRATRVLASNGFYEFWNWFDPTAWYPLGRVVGGTIYPGLMATSGIIYNALHALNLPVDIRNVCVLLAPGFSALTAFSTYLLTKEMKSPSAGLLAAAFIGIVPGYISRSVAGSYDNEAIAIFILMFTFYAWIKALKLGSGFWGAVAALFYGYMVAAWGGYAFITNMIPLHAFVLILMGRYSSRLYVAYSSWYAIGTLASMQVPFVGFQPVRTSEHMAALGIFGLLQLLSFASLIRSHVSSSHFQTILFVSVLALTAVGVGGMGVLTWKGWIAPWTGRFYSLWDTGYAKKYIPIIASVSEHQPTAWPSFFMDLHFLIFLFPAGVILLFRGTPTTTVLPSGQITTETKIRDEHVFVIVYAVMASYFAGVMVRLMLTLTPVVCVCAAVGVSELLDVYLDPSEPEVGGEGKDGEESDAASTGSGGVTATSGAPSATATATGVASPSLGKKSAKKEKAAAAAAAANSSTGIVALDSLVSTLHPPTRTKPGIWGLDTRLTILLNTTALLLFFVLHCTYVTSSAYSSPSVVLASQNPDGSQHIIDDFREAYYWLRMNTGEGDVVMSWWDYGYQIAGMADRPTLVDNNTWNNTHIATVGKAMSSPEEIAYPILRKHDVSYVLIIFGGLIGYSGDDINKFLWMVRIAQGVWPDEIQEPNYFTPQGEYKVDAGASKAMRESLMYKMSYYRFHELFGGGQVMDRVRGQQLPSVGPTLDVLGTFPSFSPPLTLLTFGCVDEAFTSENWIVRIYEVKKEDLLGRDLKSASGFAEGKKRKRSKPVSRRRAVVA</sequence>
<evidence type="ECO:0000256" key="7">
    <source>
        <dbReference type="ARBA" id="ARBA00022676"/>
    </source>
</evidence>
<evidence type="ECO:0000256" key="19">
    <source>
        <dbReference type="ARBA" id="ARBA00067960"/>
    </source>
</evidence>
<dbReference type="OrthoDB" id="10261066at2759"/>
<comment type="function">
    <text evidence="18">Catalytic subunit of the oligosaccharyl transferase (OST) complex that catalyzes the initial transfer of a defined glycan (Glc(3)Man(9)GlcNAc(2) in eukaryotes) from the lipid carrier dolichol-pyrophosphate to an asparagine residue within an Asn-X-Ser/Thr consensus motif in nascent polypeptide chains, the first step in protein N-glycosylation. N-glycosylation occurs cotranslationally and the complex associates with the Sec61 complex at the channel-forming translocon complex that mediates protein translocation across the endoplasmic reticulum (ER). All subunits are required for a maximal enzyme activity. This subunit contains the active site and the acceptor peptide and donor lipid-linked oligosaccharide (LLO) binding pockets.</text>
</comment>
<dbReference type="PANTHER" id="PTHR13872">
    <property type="entry name" value="DOLICHYL-DIPHOSPHOOLIGOSACCHARIDE--PROTEIN GLYCOSYLTRANSFERASE SUBUNIT"/>
    <property type="match status" value="1"/>
</dbReference>
<dbReference type="UniPathway" id="UPA00378"/>
<evidence type="ECO:0000256" key="6">
    <source>
        <dbReference type="ARBA" id="ARBA00012605"/>
    </source>
</evidence>
<dbReference type="InParanoid" id="A0A067Q4A4"/>
<evidence type="ECO:0000256" key="12">
    <source>
        <dbReference type="ARBA" id="ARBA00022842"/>
    </source>
</evidence>
<dbReference type="AlphaFoldDB" id="A0A067Q4A4"/>
<accession>A0A067Q4A4</accession>
<proteinExistence type="inferred from homology"/>
<feature type="region of interest" description="Disordered" evidence="20">
    <location>
        <begin position="817"/>
        <end position="836"/>
    </location>
</feature>